<gene>
    <name evidence="1" type="ORF">OSB1V03_LOCUS21229</name>
</gene>
<dbReference type="EMBL" id="OC893022">
    <property type="protein sequence ID" value="CAD7646991.1"/>
    <property type="molecule type" value="Genomic_DNA"/>
</dbReference>
<dbReference type="EMBL" id="CAJPIZ010038447">
    <property type="protein sequence ID" value="CAG2121283.1"/>
    <property type="molecule type" value="Genomic_DNA"/>
</dbReference>
<protein>
    <submittedName>
        <fullName evidence="1">Uncharacterized protein</fullName>
    </submittedName>
</protein>
<dbReference type="OrthoDB" id="6521654at2759"/>
<dbReference type="Proteomes" id="UP000759131">
    <property type="component" value="Unassembled WGS sequence"/>
</dbReference>
<dbReference type="AlphaFoldDB" id="A0A7R9LSG7"/>
<feature type="non-terminal residue" evidence="1">
    <location>
        <position position="46"/>
    </location>
</feature>
<sequence length="46" mass="5291">MERERCPKSYSTRIIMSIGNSVGFPVRMMCDRGDGKSQCPPNRRRS</sequence>
<evidence type="ECO:0000313" key="1">
    <source>
        <dbReference type="EMBL" id="CAD7646991.1"/>
    </source>
</evidence>
<evidence type="ECO:0000313" key="2">
    <source>
        <dbReference type="Proteomes" id="UP000759131"/>
    </source>
</evidence>
<reference evidence="1" key="1">
    <citation type="submission" date="2020-11" db="EMBL/GenBank/DDBJ databases">
        <authorList>
            <person name="Tran Van P."/>
        </authorList>
    </citation>
    <scope>NUCLEOTIDE SEQUENCE</scope>
</reference>
<organism evidence="1">
    <name type="scientific">Medioppia subpectinata</name>
    <dbReference type="NCBI Taxonomy" id="1979941"/>
    <lineage>
        <taxon>Eukaryota</taxon>
        <taxon>Metazoa</taxon>
        <taxon>Ecdysozoa</taxon>
        <taxon>Arthropoda</taxon>
        <taxon>Chelicerata</taxon>
        <taxon>Arachnida</taxon>
        <taxon>Acari</taxon>
        <taxon>Acariformes</taxon>
        <taxon>Sarcoptiformes</taxon>
        <taxon>Oribatida</taxon>
        <taxon>Brachypylina</taxon>
        <taxon>Oppioidea</taxon>
        <taxon>Oppiidae</taxon>
        <taxon>Medioppia</taxon>
    </lineage>
</organism>
<accession>A0A7R9LSG7</accession>
<proteinExistence type="predicted"/>
<name>A0A7R9LSG7_9ACAR</name>
<keyword evidence="2" id="KW-1185">Reference proteome</keyword>